<sequence>MSNLEAYNIPGYRLLSPRFDPDLINLVQHRERPEDRRREIHDCVGQMPIPLYDPSEKRFEELQLTKCYP</sequence>
<accession>A0A498S744</accession>
<dbReference type="Proteomes" id="UP000276991">
    <property type="component" value="Unassembled WGS sequence"/>
</dbReference>
<keyword evidence="2" id="KW-1185">Reference proteome</keyword>
<organism evidence="1 2">
    <name type="scientific">Acanthocheilonema viteae</name>
    <name type="common">Filarial nematode worm</name>
    <name type="synonym">Dipetalonema viteae</name>
    <dbReference type="NCBI Taxonomy" id="6277"/>
    <lineage>
        <taxon>Eukaryota</taxon>
        <taxon>Metazoa</taxon>
        <taxon>Ecdysozoa</taxon>
        <taxon>Nematoda</taxon>
        <taxon>Chromadorea</taxon>
        <taxon>Rhabditida</taxon>
        <taxon>Spirurina</taxon>
        <taxon>Spiruromorpha</taxon>
        <taxon>Filarioidea</taxon>
        <taxon>Onchocercidae</taxon>
        <taxon>Acanthocheilonema</taxon>
    </lineage>
</organism>
<dbReference type="AlphaFoldDB" id="A0A498S744"/>
<reference evidence="1 2" key="1">
    <citation type="submission" date="2018-08" db="EMBL/GenBank/DDBJ databases">
        <authorList>
            <person name="Laetsch R D."/>
            <person name="Stevens L."/>
            <person name="Kumar S."/>
            <person name="Blaxter L. M."/>
        </authorList>
    </citation>
    <scope>NUCLEOTIDE SEQUENCE [LARGE SCALE GENOMIC DNA]</scope>
</reference>
<evidence type="ECO:0000313" key="2">
    <source>
        <dbReference type="Proteomes" id="UP000276991"/>
    </source>
</evidence>
<gene>
    <name evidence="1" type="ORF">NAV_LOCUS605</name>
</gene>
<evidence type="ECO:0000313" key="1">
    <source>
        <dbReference type="EMBL" id="VBB25775.1"/>
    </source>
</evidence>
<dbReference type="EMBL" id="UPTC01000039">
    <property type="protein sequence ID" value="VBB25775.1"/>
    <property type="molecule type" value="Genomic_DNA"/>
</dbReference>
<proteinExistence type="predicted"/>
<protein>
    <submittedName>
        <fullName evidence="1">Uncharacterized protein</fullName>
    </submittedName>
</protein>
<dbReference type="OrthoDB" id="5867707at2759"/>
<dbReference type="STRING" id="6277.A0A498S744"/>
<name>A0A498S744_ACAVI</name>